<dbReference type="EMBL" id="BKCJ010598798">
    <property type="protein sequence ID" value="GFB30976.1"/>
    <property type="molecule type" value="Genomic_DNA"/>
</dbReference>
<name>A0A699LC38_TANCI</name>
<feature type="domain" description="Reverse transcriptase Ty1/copia-type" evidence="2">
    <location>
        <begin position="400"/>
        <end position="494"/>
    </location>
</feature>
<feature type="region of interest" description="Disordered" evidence="1">
    <location>
        <begin position="254"/>
        <end position="278"/>
    </location>
</feature>
<feature type="domain" description="Reverse transcriptase Ty1/copia-type" evidence="2">
    <location>
        <begin position="191"/>
        <end position="255"/>
    </location>
</feature>
<gene>
    <name evidence="3" type="ORF">Tci_702947</name>
</gene>
<evidence type="ECO:0000259" key="2">
    <source>
        <dbReference type="Pfam" id="PF07727"/>
    </source>
</evidence>
<accession>A0A699LC38</accession>
<feature type="region of interest" description="Disordered" evidence="1">
    <location>
        <begin position="1"/>
        <end position="41"/>
    </location>
</feature>
<feature type="non-terminal residue" evidence="3">
    <location>
        <position position="495"/>
    </location>
</feature>
<reference evidence="3" key="1">
    <citation type="journal article" date="2019" name="Sci. Rep.">
        <title>Draft genome of Tanacetum cinerariifolium, the natural source of mosquito coil.</title>
        <authorList>
            <person name="Yamashiro T."/>
            <person name="Shiraishi A."/>
            <person name="Satake H."/>
            <person name="Nakayama K."/>
        </authorList>
    </citation>
    <scope>NUCLEOTIDE SEQUENCE</scope>
</reference>
<comment type="caution">
    <text evidence="3">The sequence shown here is derived from an EMBL/GenBank/DDBJ whole genome shotgun (WGS) entry which is preliminary data.</text>
</comment>
<evidence type="ECO:0000256" key="1">
    <source>
        <dbReference type="SAM" id="MobiDB-lite"/>
    </source>
</evidence>
<dbReference type="AlphaFoldDB" id="A0A699LC38"/>
<evidence type="ECO:0000313" key="3">
    <source>
        <dbReference type="EMBL" id="GFB30976.1"/>
    </source>
</evidence>
<sequence>FLESSSSKPQDGCSPEVPEGSGNTNPTTSTSNPPAKQWETITVETPIPTVSSPVPTACFNDSPEPSSKARLISKRVANQEETPSLDNILSLTNRFEDFLGVTKSLDEAIGVEADVSNMETTILASPTPTLRIHKDHPKSQIIGPLDTPIQTRHKSKEVEEQSFIATIYQKTDPALLQFCLFSCFLSQVEPKKVLKNKKDEKGIVVRNKASLVAQGHTQEEGIDYDEVFAPVARIEAIRLFLAYASFMGFTVKPHDESSNKVPEGSRNLNPTASSSNPLANQMETLTVESLIPTVSSPVPTACLNYSPEPSSEARLISKRVANKEETPSLDNILSLSNRFEDILGVTTSSDEAIGVEADVSNMDTTISASPTPTLKIHKDHPKSQIISPVDTPIQIRHKSKEARLVAQGHTQEEGIDYDEVFELVARIKAIRLFLAYASFMGFKVYQMDVKSAFLYGTIDEEVYVMQPPGFQYPAFLAKVYKVEKAMYGLHQAPRA</sequence>
<feature type="non-terminal residue" evidence="3">
    <location>
        <position position="1"/>
    </location>
</feature>
<dbReference type="Pfam" id="PF07727">
    <property type="entry name" value="RVT_2"/>
    <property type="match status" value="2"/>
</dbReference>
<feature type="compositionally biased region" description="Low complexity" evidence="1">
    <location>
        <begin position="20"/>
        <end position="34"/>
    </location>
</feature>
<feature type="compositionally biased region" description="Polar residues" evidence="1">
    <location>
        <begin position="266"/>
        <end position="278"/>
    </location>
</feature>
<organism evidence="3">
    <name type="scientific">Tanacetum cinerariifolium</name>
    <name type="common">Dalmatian daisy</name>
    <name type="synonym">Chrysanthemum cinerariifolium</name>
    <dbReference type="NCBI Taxonomy" id="118510"/>
    <lineage>
        <taxon>Eukaryota</taxon>
        <taxon>Viridiplantae</taxon>
        <taxon>Streptophyta</taxon>
        <taxon>Embryophyta</taxon>
        <taxon>Tracheophyta</taxon>
        <taxon>Spermatophyta</taxon>
        <taxon>Magnoliopsida</taxon>
        <taxon>eudicotyledons</taxon>
        <taxon>Gunneridae</taxon>
        <taxon>Pentapetalae</taxon>
        <taxon>asterids</taxon>
        <taxon>campanulids</taxon>
        <taxon>Asterales</taxon>
        <taxon>Asteraceae</taxon>
        <taxon>Asteroideae</taxon>
        <taxon>Anthemideae</taxon>
        <taxon>Anthemidinae</taxon>
        <taxon>Tanacetum</taxon>
    </lineage>
</organism>
<protein>
    <submittedName>
        <fullName evidence="3">Putative ribonuclease H-like domain-containing protein</fullName>
    </submittedName>
</protein>
<proteinExistence type="predicted"/>
<dbReference type="InterPro" id="IPR013103">
    <property type="entry name" value="RVT_2"/>
</dbReference>